<dbReference type="InterPro" id="IPR008491">
    <property type="entry name" value="CDK5RAP3"/>
</dbReference>
<name>A0A1I8EMG1_WUCBA</name>
<dbReference type="GO" id="GO:0007346">
    <property type="term" value="P:regulation of mitotic cell cycle"/>
    <property type="evidence" value="ECO:0007669"/>
    <property type="project" value="TreeGrafter"/>
</dbReference>
<dbReference type="Pfam" id="PF05600">
    <property type="entry name" value="CDK5RAP3"/>
    <property type="match status" value="2"/>
</dbReference>
<protein>
    <recommendedName>
        <fullName evidence="4">CDK5 regulatory subunit-associated protein 3</fullName>
    </recommendedName>
</protein>
<evidence type="ECO:0000256" key="1">
    <source>
        <dbReference type="ARBA" id="ARBA00007478"/>
    </source>
</evidence>
<evidence type="ECO:0008006" key="4">
    <source>
        <dbReference type="Google" id="ProtNLM"/>
    </source>
</evidence>
<reference evidence="3" key="1">
    <citation type="submission" date="2016-11" db="UniProtKB">
        <authorList>
            <consortium name="WormBaseParasite"/>
        </authorList>
    </citation>
    <scope>IDENTIFICATION</scope>
    <source>
        <strain evidence="3">pt0022</strain>
    </source>
</reference>
<dbReference type="PANTHER" id="PTHR14894">
    <property type="entry name" value="CDK5 REGULATORY SUBUNIT-ASSOCIATED PROTEIN 3"/>
    <property type="match status" value="1"/>
</dbReference>
<dbReference type="AlphaFoldDB" id="A0A1I8EMG1"/>
<dbReference type="WBParaSite" id="maker-PairedContig_322-snap-gene-1.29-mRNA-1">
    <property type="protein sequence ID" value="maker-PairedContig_322-snap-gene-1.29-mRNA-1"/>
    <property type="gene ID" value="maker-PairedContig_322-snap-gene-1.29"/>
</dbReference>
<sequence length="519" mass="60943">MLDEKDIPIDIHSSKLLDWLLSRRHCNKDWQKNVMIIREKISAAIRDMPEDERIVKLLQGSYINYFHCARIVNILKDTEKGTKNFLGYYSSQRMNDWMSFFFHWTPACDRYNGWCQIQQMYEKGNIHLAEAAQILQRMVQYEIPVLKKQISKCDQTITDCIKKEKDYAKQMVDGKKQYEKELWKLGIEAKLRVLLGVHLKREIISLLTDLPSFLDEMTKSISSLNEPLQYYEQFQAYLHQNKTQNVVLLPLCRLLMEKGAQVTVYEWKNGVKPVRIELPSLDAWLNEEVNNAEEIDFGNDLIIPDDEIDFGDSKFQIEVVGDEIGDANDGIARGLDALTILENSQTRNLIYFELRELEKFLVIRREDETIESVSDIYILGIEERPEALKKVTVEKIDKWSMHVSEIINKLIDTQKANLFRIRSSPHHVDLRYVEKLVETLEQKRSLEGRYEKMRDLMIEKQSEMRISMQKAHETLNGICEASKLLKKKSQKYIREGNFCDKLTDLILKTRNFQEEVVSS</sequence>
<evidence type="ECO:0000256" key="2">
    <source>
        <dbReference type="SAM" id="Coils"/>
    </source>
</evidence>
<dbReference type="STRING" id="6293.A0A1I8EMG1"/>
<dbReference type="GO" id="GO:0012505">
    <property type="term" value="C:endomembrane system"/>
    <property type="evidence" value="ECO:0007669"/>
    <property type="project" value="TreeGrafter"/>
</dbReference>
<comment type="similarity">
    <text evidence="1">Belongs to the CDK5RAP3 family.</text>
</comment>
<proteinExistence type="inferred from homology"/>
<evidence type="ECO:0000313" key="3">
    <source>
        <dbReference type="WBParaSite" id="maker-PairedContig_322-snap-gene-1.29-mRNA-1"/>
    </source>
</evidence>
<organism evidence="3">
    <name type="scientific">Wuchereria bancrofti</name>
    <dbReference type="NCBI Taxonomy" id="6293"/>
    <lineage>
        <taxon>Eukaryota</taxon>
        <taxon>Metazoa</taxon>
        <taxon>Ecdysozoa</taxon>
        <taxon>Nematoda</taxon>
        <taxon>Chromadorea</taxon>
        <taxon>Rhabditida</taxon>
        <taxon>Spirurina</taxon>
        <taxon>Spiruromorpha</taxon>
        <taxon>Filarioidea</taxon>
        <taxon>Onchocercidae</taxon>
        <taxon>Wuchereria</taxon>
    </lineage>
</organism>
<feature type="coiled-coil region" evidence="2">
    <location>
        <begin position="436"/>
        <end position="463"/>
    </location>
</feature>
<keyword evidence="2" id="KW-0175">Coiled coil</keyword>
<accession>A0A1I8EMG1</accession>
<dbReference type="PANTHER" id="PTHR14894:SF0">
    <property type="entry name" value="CDK5 REGULATORY SUBUNIT-ASSOCIATED PROTEIN 3"/>
    <property type="match status" value="1"/>
</dbReference>